<dbReference type="GO" id="GO:0005975">
    <property type="term" value="P:carbohydrate metabolic process"/>
    <property type="evidence" value="ECO:0007669"/>
    <property type="project" value="InterPro"/>
</dbReference>
<dbReference type="Pfam" id="PF05028">
    <property type="entry name" value="PARG_cat_C"/>
    <property type="match status" value="1"/>
</dbReference>
<reference evidence="2 3" key="1">
    <citation type="submission" date="2018-11" db="EMBL/GenBank/DDBJ databases">
        <authorList>
            <consortium name="Pathogen Informatics"/>
        </authorList>
    </citation>
    <scope>NUCLEOTIDE SEQUENCE [LARGE SCALE GENOMIC DNA]</scope>
</reference>
<dbReference type="GO" id="GO:0006282">
    <property type="term" value="P:regulation of DNA repair"/>
    <property type="evidence" value="ECO:0007669"/>
    <property type="project" value="InterPro"/>
</dbReference>
<dbReference type="Proteomes" id="UP000271889">
    <property type="component" value="Unassembled WGS sequence"/>
</dbReference>
<dbReference type="PANTHER" id="PTHR12837:SF0">
    <property type="entry name" value="POLY(ADP-RIBOSE) GLYCOHYDROLASE"/>
    <property type="match status" value="1"/>
</dbReference>
<sequence length="156" mass="17644">MIVSSLLCERMGPLEAIHIIGAQRYNDYVGYGRYYPIFSNTHVPGGSYAKLWQWMPNTSNVLPGQLNIESKTSTENSTRFAFVIIKLLLFEAYAGFTTRTEVSRPIATGNWGCGVFGGDKELKSATLKWTRYADYGSEPRDEFQWVDFSCAILDFI</sequence>
<proteinExistence type="predicted"/>
<dbReference type="GO" id="GO:0004649">
    <property type="term" value="F:poly(ADP-ribose) glycohydrolase activity"/>
    <property type="evidence" value="ECO:0007669"/>
    <property type="project" value="InterPro"/>
</dbReference>
<dbReference type="InterPro" id="IPR046372">
    <property type="entry name" value="PARG_cat_C"/>
</dbReference>
<feature type="domain" description="PARG catalytic Macro" evidence="1">
    <location>
        <begin position="1"/>
        <end position="125"/>
    </location>
</feature>
<dbReference type="PANTHER" id="PTHR12837">
    <property type="entry name" value="POLY ADP-RIBOSE GLYCOHYDROLASE"/>
    <property type="match status" value="1"/>
</dbReference>
<organism evidence="2 3">
    <name type="scientific">Cylicostephanus goldi</name>
    <name type="common">Nematode worm</name>
    <dbReference type="NCBI Taxonomy" id="71465"/>
    <lineage>
        <taxon>Eukaryota</taxon>
        <taxon>Metazoa</taxon>
        <taxon>Ecdysozoa</taxon>
        <taxon>Nematoda</taxon>
        <taxon>Chromadorea</taxon>
        <taxon>Rhabditida</taxon>
        <taxon>Rhabditina</taxon>
        <taxon>Rhabditomorpha</taxon>
        <taxon>Strongyloidea</taxon>
        <taxon>Strongylidae</taxon>
        <taxon>Cylicostephanus</taxon>
    </lineage>
</organism>
<gene>
    <name evidence="2" type="ORF">CGOC_LOCUS8541</name>
</gene>
<dbReference type="AlphaFoldDB" id="A0A3P7MAA0"/>
<dbReference type="GO" id="GO:1990966">
    <property type="term" value="P:ATP generation from poly-ADP-D-ribose"/>
    <property type="evidence" value="ECO:0007669"/>
    <property type="project" value="TreeGrafter"/>
</dbReference>
<accession>A0A3P7MAA0</accession>
<dbReference type="OrthoDB" id="1937899at2759"/>
<evidence type="ECO:0000259" key="1">
    <source>
        <dbReference type="Pfam" id="PF05028"/>
    </source>
</evidence>
<dbReference type="EMBL" id="UYRV01104350">
    <property type="protein sequence ID" value="VDN19348.1"/>
    <property type="molecule type" value="Genomic_DNA"/>
</dbReference>
<keyword evidence="3" id="KW-1185">Reference proteome</keyword>
<name>A0A3P7MAA0_CYLGO</name>
<evidence type="ECO:0000313" key="3">
    <source>
        <dbReference type="Proteomes" id="UP000271889"/>
    </source>
</evidence>
<dbReference type="GO" id="GO:0009225">
    <property type="term" value="P:nucleotide-sugar metabolic process"/>
    <property type="evidence" value="ECO:0007669"/>
    <property type="project" value="TreeGrafter"/>
</dbReference>
<dbReference type="InterPro" id="IPR007724">
    <property type="entry name" value="Poly_GlycHdrlase"/>
</dbReference>
<dbReference type="GO" id="GO:0005634">
    <property type="term" value="C:nucleus"/>
    <property type="evidence" value="ECO:0007669"/>
    <property type="project" value="TreeGrafter"/>
</dbReference>
<evidence type="ECO:0000313" key="2">
    <source>
        <dbReference type="EMBL" id="VDN19348.1"/>
    </source>
</evidence>
<dbReference type="GO" id="GO:0005737">
    <property type="term" value="C:cytoplasm"/>
    <property type="evidence" value="ECO:0007669"/>
    <property type="project" value="TreeGrafter"/>
</dbReference>
<protein>
    <recommendedName>
        <fullName evidence="1">PARG catalytic Macro domain-containing protein</fullName>
    </recommendedName>
</protein>